<keyword evidence="2" id="KW-1185">Reference proteome</keyword>
<gene>
    <name evidence="1" type="ORF">MU0053_001237</name>
</gene>
<evidence type="ECO:0000313" key="2">
    <source>
        <dbReference type="Proteomes" id="UP001190465"/>
    </source>
</evidence>
<dbReference type="EMBL" id="OY726397">
    <property type="protein sequence ID" value="CAJ1498753.1"/>
    <property type="molecule type" value="Genomic_DNA"/>
</dbReference>
<proteinExistence type="predicted"/>
<dbReference type="InterPro" id="IPR046036">
    <property type="entry name" value="DUF5994"/>
</dbReference>
<reference evidence="1 2" key="1">
    <citation type="submission" date="2023-08" db="EMBL/GenBank/DDBJ databases">
        <authorList>
            <person name="Folkvardsen B D."/>
            <person name="Norman A."/>
        </authorList>
    </citation>
    <scope>NUCLEOTIDE SEQUENCE [LARGE SCALE GENOMIC DNA]</scope>
    <source>
        <strain evidence="1 2">Mu0053</strain>
    </source>
</reference>
<protein>
    <submittedName>
        <fullName evidence="1">DUF5994 family protein</fullName>
    </submittedName>
</protein>
<sequence length="187" mass="20105">MTLVEKVVHRGPTGSGPIQTPRLRLKPLAPETGIVDGAWWPRSDDLAGELPDLLAVLTVRLGGIERVQYGLNEWKDVPKTVDVAGRTVKLDGYWRQPPGTIGVLGLTHDALTLLVVPVLMDAEDAHTSMMTAAHPDDRGTPDALLGVGTDERIARDLSTIAVQRWESEGGAAAKSAQYARNDMALAE</sequence>
<evidence type="ECO:0000313" key="1">
    <source>
        <dbReference type="EMBL" id="CAJ1498753.1"/>
    </source>
</evidence>
<accession>A0ABM9LGQ6</accession>
<dbReference type="Proteomes" id="UP001190465">
    <property type="component" value="Chromosome"/>
</dbReference>
<name>A0ABM9LGQ6_9MYCO</name>
<dbReference type="RefSeq" id="WP_308481497.1">
    <property type="nucleotide sequence ID" value="NZ_OY726397.1"/>
</dbReference>
<dbReference type="Pfam" id="PF19457">
    <property type="entry name" value="DUF5994"/>
    <property type="match status" value="1"/>
</dbReference>
<organism evidence="1 2">
    <name type="scientific">[Mycobacterium] burgundiense</name>
    <dbReference type="NCBI Taxonomy" id="3064286"/>
    <lineage>
        <taxon>Bacteria</taxon>
        <taxon>Bacillati</taxon>
        <taxon>Actinomycetota</taxon>
        <taxon>Actinomycetes</taxon>
        <taxon>Mycobacteriales</taxon>
        <taxon>Mycobacteriaceae</taxon>
        <taxon>Mycolicibacterium</taxon>
    </lineage>
</organism>